<dbReference type="EMBL" id="JACHCF010000018">
    <property type="protein sequence ID" value="MBB5624071.1"/>
    <property type="molecule type" value="Genomic_DNA"/>
</dbReference>
<feature type="domain" description="Tail specific protease" evidence="2">
    <location>
        <begin position="260"/>
        <end position="451"/>
    </location>
</feature>
<organism evidence="3 4">
    <name type="scientific">Pedobacter cryoconitis</name>
    <dbReference type="NCBI Taxonomy" id="188932"/>
    <lineage>
        <taxon>Bacteria</taxon>
        <taxon>Pseudomonadati</taxon>
        <taxon>Bacteroidota</taxon>
        <taxon>Sphingobacteriia</taxon>
        <taxon>Sphingobacteriales</taxon>
        <taxon>Sphingobacteriaceae</taxon>
        <taxon>Pedobacter</taxon>
    </lineage>
</organism>
<dbReference type="Proteomes" id="UP000537718">
    <property type="component" value="Unassembled WGS sequence"/>
</dbReference>
<proteinExistence type="predicted"/>
<evidence type="ECO:0000256" key="1">
    <source>
        <dbReference type="SAM" id="SignalP"/>
    </source>
</evidence>
<dbReference type="AlphaFoldDB" id="A0A7W8YYG6"/>
<evidence type="ECO:0000313" key="3">
    <source>
        <dbReference type="EMBL" id="MBB5624071.1"/>
    </source>
</evidence>
<feature type="signal peptide" evidence="1">
    <location>
        <begin position="1"/>
        <end position="18"/>
    </location>
</feature>
<name>A0A7W8YYG6_9SPHI</name>
<comment type="caution">
    <text evidence="3">The sequence shown here is derived from an EMBL/GenBank/DDBJ whole genome shotgun (WGS) entry which is preliminary data.</text>
</comment>
<dbReference type="InterPro" id="IPR005151">
    <property type="entry name" value="Tail-specific_protease"/>
</dbReference>
<feature type="chain" id="PRO_5030696186" description="Tail specific protease domain-containing protein" evidence="1">
    <location>
        <begin position="19"/>
        <end position="472"/>
    </location>
</feature>
<dbReference type="InterPro" id="IPR029045">
    <property type="entry name" value="ClpP/crotonase-like_dom_sf"/>
</dbReference>
<protein>
    <recommendedName>
        <fullName evidence="2">Tail specific protease domain-containing protein</fullName>
    </recommendedName>
</protein>
<evidence type="ECO:0000313" key="4">
    <source>
        <dbReference type="Proteomes" id="UP000537718"/>
    </source>
</evidence>
<dbReference type="RefSeq" id="WP_183870133.1">
    <property type="nucleotide sequence ID" value="NZ_JACHCF010000018.1"/>
</dbReference>
<sequence length="472" mass="53959">MKLSIIIALILLPFFSDAQSCNCSENFKFLVGKIKNNYVGYKDKIKPSNQERFNVFTDSLQKVADSSNINECKDVYLKWLSFFNDRHLGISSFKAVNASNDYIRTYFSKGEVVSWNAHSFDNYLQNNKEKLDKIEGYWSNFPSYQIGIVKDSTSNNEFVGFILKADSIYWMPKQVKFRIKKVNGNYQVIYYKPLDHSKNSSSVRVKDSILDFDGFGKYYKGKGFKDNPEATAENQDLSPSFKVLDKETNLLVIPYGIIKYKKSVDSILESNKKLLEKSEHLIIDLRNNSGGQNGTFENILPYLYTNPIYTEGDAVLATADNIRDGYDVDMTGFPEKTKKMMTEEVKKFKAHVGELYSYPADTLKFDHILKNPQRISILIDKGSASATEIFLLKAEQSKKVILFGENSAGAIDYLDVIIGKMPCEHYSVRYPAVRSNRVNTRPLDNVGISPNVFIPDGVTDWIKFVRNYKKNH</sequence>
<dbReference type="GO" id="GO:0008236">
    <property type="term" value="F:serine-type peptidase activity"/>
    <property type="evidence" value="ECO:0007669"/>
    <property type="project" value="InterPro"/>
</dbReference>
<evidence type="ECO:0000259" key="2">
    <source>
        <dbReference type="Pfam" id="PF03572"/>
    </source>
</evidence>
<dbReference type="Pfam" id="PF03572">
    <property type="entry name" value="Peptidase_S41"/>
    <property type="match status" value="1"/>
</dbReference>
<dbReference type="Gene3D" id="3.90.226.10">
    <property type="entry name" value="2-enoyl-CoA Hydratase, Chain A, domain 1"/>
    <property type="match status" value="1"/>
</dbReference>
<keyword evidence="1" id="KW-0732">Signal</keyword>
<dbReference type="SUPFAM" id="SSF52096">
    <property type="entry name" value="ClpP/crotonase"/>
    <property type="match status" value="1"/>
</dbReference>
<reference evidence="3 4" key="1">
    <citation type="submission" date="2020-08" db="EMBL/GenBank/DDBJ databases">
        <title>Genomic Encyclopedia of Type Strains, Phase IV (KMG-V): Genome sequencing to study the core and pangenomes of soil and plant-associated prokaryotes.</title>
        <authorList>
            <person name="Whitman W."/>
        </authorList>
    </citation>
    <scope>NUCLEOTIDE SEQUENCE [LARGE SCALE GENOMIC DNA]</scope>
    <source>
        <strain evidence="3 4">MP7CTX6</strain>
    </source>
</reference>
<accession>A0A7W8YYG6</accession>
<gene>
    <name evidence="3" type="ORF">HDE69_005168</name>
</gene>
<dbReference type="GO" id="GO:0006508">
    <property type="term" value="P:proteolysis"/>
    <property type="evidence" value="ECO:0007669"/>
    <property type="project" value="InterPro"/>
</dbReference>